<reference evidence="3" key="1">
    <citation type="submission" date="2016-10" db="EMBL/GenBank/DDBJ databases">
        <authorList>
            <person name="Varghese N."/>
            <person name="Submissions S."/>
        </authorList>
    </citation>
    <scope>NUCLEOTIDE SEQUENCE [LARGE SCALE GENOMIC DNA]</scope>
    <source>
        <strain evidence="3">DSM 13078</strain>
    </source>
</reference>
<gene>
    <name evidence="2" type="ORF">SAMN05444422_106196</name>
</gene>
<dbReference type="AlphaFoldDB" id="A0A1I1HV61"/>
<feature type="region of interest" description="Disordered" evidence="1">
    <location>
        <begin position="75"/>
        <end position="270"/>
    </location>
</feature>
<feature type="compositionally biased region" description="Basic and acidic residues" evidence="1">
    <location>
        <begin position="113"/>
        <end position="153"/>
    </location>
</feature>
<dbReference type="EMBL" id="FOKW01000006">
    <property type="protein sequence ID" value="SFC28039.1"/>
    <property type="molecule type" value="Genomic_DNA"/>
</dbReference>
<evidence type="ECO:0000313" key="2">
    <source>
        <dbReference type="EMBL" id="SFC28039.1"/>
    </source>
</evidence>
<feature type="compositionally biased region" description="Acidic residues" evidence="1">
    <location>
        <begin position="154"/>
        <end position="164"/>
    </location>
</feature>
<feature type="compositionally biased region" description="Basic and acidic residues" evidence="1">
    <location>
        <begin position="261"/>
        <end position="270"/>
    </location>
</feature>
<sequence>MTTFTTDDVGKTVESASGDPLGAIVEVDDETAYVEPDPDVTDSLKAALDWEGSHEPIPLADSAVTEITADAVRLEASFPEGSLEPTDAGGGIDDPDASEPTRADDGFYDDPAEGPRVDPSDRMEEPDDRERVDRTPIEADRDAVETAASRELEVDPTELTDGDPEPTIRAGEDVGDRTDADANAGGARPEDGGTGGTGGTDGADEHSGSTTGDAGNIDAEMPAASERGPGDGEAGEETGEVDETEGDGTETDEPGATDSGGEDHDLDEGR</sequence>
<keyword evidence="3" id="KW-1185">Reference proteome</keyword>
<feature type="region of interest" description="Disordered" evidence="1">
    <location>
        <begin position="1"/>
        <end position="22"/>
    </location>
</feature>
<proteinExistence type="predicted"/>
<protein>
    <submittedName>
        <fullName evidence="2">Uncharacterized protein</fullName>
    </submittedName>
</protein>
<feature type="compositionally biased region" description="Acidic residues" evidence="1">
    <location>
        <begin position="233"/>
        <end position="255"/>
    </location>
</feature>
<name>A0A1I1HV61_NATHA</name>
<organism evidence="2 3">
    <name type="scientific">Natronobacterium haloterrestre</name>
    <name type="common">Halobiforma haloterrestris</name>
    <dbReference type="NCBI Taxonomy" id="148448"/>
    <lineage>
        <taxon>Archaea</taxon>
        <taxon>Methanobacteriati</taxon>
        <taxon>Methanobacteriota</taxon>
        <taxon>Stenosarchaea group</taxon>
        <taxon>Halobacteria</taxon>
        <taxon>Halobacteriales</taxon>
        <taxon>Natrialbaceae</taxon>
        <taxon>Natronobacterium</taxon>
    </lineage>
</organism>
<feature type="compositionally biased region" description="Basic and acidic residues" evidence="1">
    <location>
        <begin position="170"/>
        <end position="180"/>
    </location>
</feature>
<evidence type="ECO:0000313" key="3">
    <source>
        <dbReference type="Proteomes" id="UP000199161"/>
    </source>
</evidence>
<dbReference type="Proteomes" id="UP000199161">
    <property type="component" value="Unassembled WGS sequence"/>
</dbReference>
<evidence type="ECO:0000256" key="1">
    <source>
        <dbReference type="SAM" id="MobiDB-lite"/>
    </source>
</evidence>
<accession>A0A1I1HV61</accession>
<feature type="compositionally biased region" description="Gly residues" evidence="1">
    <location>
        <begin position="192"/>
        <end position="201"/>
    </location>
</feature>
<dbReference type="RefSeq" id="WP_245758052.1">
    <property type="nucleotide sequence ID" value="NZ_FOKW01000006.1"/>
</dbReference>